<reference evidence="2 3" key="1">
    <citation type="submission" date="2019-04" db="EMBL/GenBank/DDBJ databases">
        <title>Friends and foes A comparative genomics study of 23 Aspergillus species from section Flavi.</title>
        <authorList>
            <consortium name="DOE Joint Genome Institute"/>
            <person name="Kjaerbolling I."/>
            <person name="Vesth T."/>
            <person name="Frisvad J.C."/>
            <person name="Nybo J.L."/>
            <person name="Theobald S."/>
            <person name="Kildgaard S."/>
            <person name="Isbrandt T."/>
            <person name="Kuo A."/>
            <person name="Sato A."/>
            <person name="Lyhne E.K."/>
            <person name="Kogle M.E."/>
            <person name="Wiebenga A."/>
            <person name="Kun R.S."/>
            <person name="Lubbers R.J."/>
            <person name="Makela M.R."/>
            <person name="Barry K."/>
            <person name="Chovatia M."/>
            <person name="Clum A."/>
            <person name="Daum C."/>
            <person name="Haridas S."/>
            <person name="He G."/>
            <person name="LaButti K."/>
            <person name="Lipzen A."/>
            <person name="Mondo S."/>
            <person name="Riley R."/>
            <person name="Salamov A."/>
            <person name="Simmons B.A."/>
            <person name="Magnuson J.K."/>
            <person name="Henrissat B."/>
            <person name="Mortensen U.H."/>
            <person name="Larsen T.O."/>
            <person name="Devries R.P."/>
            <person name="Grigoriev I.V."/>
            <person name="Machida M."/>
            <person name="Baker S.E."/>
            <person name="Andersen M.R."/>
        </authorList>
    </citation>
    <scope>NUCLEOTIDE SEQUENCE [LARGE SCALE GENOMIC DNA]</scope>
    <source>
        <strain evidence="2 3">CBS 151.66</strain>
    </source>
</reference>
<dbReference type="AlphaFoldDB" id="A0A5N5XAU4"/>
<accession>A0A5N5XAU4</accession>
<feature type="region of interest" description="Disordered" evidence="1">
    <location>
        <begin position="188"/>
        <end position="249"/>
    </location>
</feature>
<organism evidence="2 3">
    <name type="scientific">Aspergillus leporis</name>
    <dbReference type="NCBI Taxonomy" id="41062"/>
    <lineage>
        <taxon>Eukaryota</taxon>
        <taxon>Fungi</taxon>
        <taxon>Dikarya</taxon>
        <taxon>Ascomycota</taxon>
        <taxon>Pezizomycotina</taxon>
        <taxon>Eurotiomycetes</taxon>
        <taxon>Eurotiomycetidae</taxon>
        <taxon>Eurotiales</taxon>
        <taxon>Aspergillaceae</taxon>
        <taxon>Aspergillus</taxon>
        <taxon>Aspergillus subgen. Circumdati</taxon>
    </lineage>
</organism>
<feature type="compositionally biased region" description="Polar residues" evidence="1">
    <location>
        <begin position="188"/>
        <end position="198"/>
    </location>
</feature>
<dbReference type="EMBL" id="ML732163">
    <property type="protein sequence ID" value="KAB8077898.1"/>
    <property type="molecule type" value="Genomic_DNA"/>
</dbReference>
<evidence type="ECO:0000313" key="3">
    <source>
        <dbReference type="Proteomes" id="UP000326565"/>
    </source>
</evidence>
<evidence type="ECO:0000256" key="1">
    <source>
        <dbReference type="SAM" id="MobiDB-lite"/>
    </source>
</evidence>
<protein>
    <submittedName>
        <fullName evidence="2">Uncharacterized protein</fullName>
    </submittedName>
</protein>
<dbReference type="Proteomes" id="UP000326565">
    <property type="component" value="Unassembled WGS sequence"/>
</dbReference>
<name>A0A5N5XAU4_9EURO</name>
<feature type="compositionally biased region" description="Polar residues" evidence="1">
    <location>
        <begin position="223"/>
        <end position="236"/>
    </location>
</feature>
<keyword evidence="3" id="KW-1185">Reference proteome</keyword>
<dbReference type="OrthoDB" id="4509038at2759"/>
<gene>
    <name evidence="2" type="ORF">BDV29DRAFT_153197</name>
</gene>
<evidence type="ECO:0000313" key="2">
    <source>
        <dbReference type="EMBL" id="KAB8077898.1"/>
    </source>
</evidence>
<proteinExistence type="predicted"/>
<sequence length="249" mass="26767">MPTLVSHSINVSPLLILQPIHGSSIELASSLTHNRHLKRAEDLVPQWDSDILGAETCSDETSPKTSYLEAQDGISLPHDEEAHGISSTDLVPDPPQRGMVAPASFLVEHNLSTEGGSRSAPQASSGSSDVFDPFLWQEEQPRDGSCHPDIDCTDATDCIAIPELNKSIIGNIPSQSSLTNTTASQQDIDMEMQDTSHSPGEAPNDVEKALSTAASKDPREPDTQVQPSQQPSFTRDASSDFPPIPQNRP</sequence>